<dbReference type="PANTHER" id="PTHR43537">
    <property type="entry name" value="TRANSCRIPTIONAL REGULATOR, GNTR FAMILY"/>
    <property type="match status" value="1"/>
</dbReference>
<evidence type="ECO:0000313" key="5">
    <source>
        <dbReference type="EMBL" id="GAA0933629.1"/>
    </source>
</evidence>
<dbReference type="SMART" id="SM00895">
    <property type="entry name" value="FCD"/>
    <property type="match status" value="1"/>
</dbReference>
<dbReference type="EMBL" id="BAAAID010000025">
    <property type="protein sequence ID" value="GAA0933629.1"/>
    <property type="molecule type" value="Genomic_DNA"/>
</dbReference>
<dbReference type="Pfam" id="PF00392">
    <property type="entry name" value="GntR"/>
    <property type="match status" value="1"/>
</dbReference>
<sequence length="225" mass="24530">MTNERETRTGAVYARVREEIFDGTLEPGRRLRLVEMATRFSASQSVIREALTRLAAQGLVVAVPQQGFHVVTLSLTDLEELTEARIEIECAALRLSIQRGDLAWEAGAVAAHHHLAATRPLADGGSKANTAWFGVHERFHQSLLEGCANTRLLGVALSLRDAATIYRRWSVPIGHDYDRDVAGEHQALLNAAVARDADLASDLLAQHIDRTSQALRASAEHGAAQ</sequence>
<feature type="domain" description="HTH gntR-type" evidence="4">
    <location>
        <begin position="6"/>
        <end position="73"/>
    </location>
</feature>
<evidence type="ECO:0000259" key="4">
    <source>
        <dbReference type="PROSITE" id="PS50949"/>
    </source>
</evidence>
<dbReference type="PROSITE" id="PS50949">
    <property type="entry name" value="HTH_GNTR"/>
    <property type="match status" value="1"/>
</dbReference>
<dbReference type="Gene3D" id="1.20.120.530">
    <property type="entry name" value="GntR ligand-binding domain-like"/>
    <property type="match status" value="1"/>
</dbReference>
<name>A0ABN1PV00_9ACTN</name>
<organism evidence="5 6">
    <name type="scientific">Streptomyces rhizosphaericus</name>
    <dbReference type="NCBI Taxonomy" id="114699"/>
    <lineage>
        <taxon>Bacteria</taxon>
        <taxon>Bacillati</taxon>
        <taxon>Actinomycetota</taxon>
        <taxon>Actinomycetes</taxon>
        <taxon>Kitasatosporales</taxon>
        <taxon>Streptomycetaceae</taxon>
        <taxon>Streptomyces</taxon>
        <taxon>Streptomyces violaceusniger group</taxon>
    </lineage>
</organism>
<evidence type="ECO:0000313" key="6">
    <source>
        <dbReference type="Proteomes" id="UP001500418"/>
    </source>
</evidence>
<dbReference type="InterPro" id="IPR011711">
    <property type="entry name" value="GntR_C"/>
</dbReference>
<keyword evidence="1" id="KW-0805">Transcription regulation</keyword>
<protein>
    <submittedName>
        <fullName evidence="5">GntR family transcriptional regulator</fullName>
    </submittedName>
</protein>
<dbReference type="Proteomes" id="UP001500418">
    <property type="component" value="Unassembled WGS sequence"/>
</dbReference>
<evidence type="ECO:0000256" key="2">
    <source>
        <dbReference type="ARBA" id="ARBA00023125"/>
    </source>
</evidence>
<proteinExistence type="predicted"/>
<keyword evidence="3" id="KW-0804">Transcription</keyword>
<dbReference type="SUPFAM" id="SSF46785">
    <property type="entry name" value="Winged helix' DNA-binding domain"/>
    <property type="match status" value="1"/>
</dbReference>
<dbReference type="InterPro" id="IPR036388">
    <property type="entry name" value="WH-like_DNA-bd_sf"/>
</dbReference>
<dbReference type="PANTHER" id="PTHR43537:SF20">
    <property type="entry name" value="HTH-TYPE TRANSCRIPTIONAL REPRESSOR GLAR"/>
    <property type="match status" value="1"/>
</dbReference>
<reference evidence="5 6" key="1">
    <citation type="journal article" date="2019" name="Int. J. Syst. Evol. Microbiol.">
        <title>The Global Catalogue of Microorganisms (GCM) 10K type strain sequencing project: providing services to taxonomists for standard genome sequencing and annotation.</title>
        <authorList>
            <consortium name="The Broad Institute Genomics Platform"/>
            <consortium name="The Broad Institute Genome Sequencing Center for Infectious Disease"/>
            <person name="Wu L."/>
            <person name="Ma J."/>
        </authorList>
    </citation>
    <scope>NUCLEOTIDE SEQUENCE [LARGE SCALE GENOMIC DNA]</scope>
    <source>
        <strain evidence="5 6">JCM 11444</strain>
    </source>
</reference>
<gene>
    <name evidence="5" type="ORF">GCM10009575_041480</name>
</gene>
<keyword evidence="2" id="KW-0238">DNA-binding</keyword>
<dbReference type="Gene3D" id="1.10.10.10">
    <property type="entry name" value="Winged helix-like DNA-binding domain superfamily/Winged helix DNA-binding domain"/>
    <property type="match status" value="1"/>
</dbReference>
<dbReference type="InterPro" id="IPR036390">
    <property type="entry name" value="WH_DNA-bd_sf"/>
</dbReference>
<evidence type="ECO:0000256" key="1">
    <source>
        <dbReference type="ARBA" id="ARBA00023015"/>
    </source>
</evidence>
<accession>A0ABN1PV00</accession>
<dbReference type="InterPro" id="IPR008920">
    <property type="entry name" value="TF_FadR/GntR_C"/>
</dbReference>
<dbReference type="InterPro" id="IPR000524">
    <property type="entry name" value="Tscrpt_reg_HTH_GntR"/>
</dbReference>
<dbReference type="SMART" id="SM00345">
    <property type="entry name" value="HTH_GNTR"/>
    <property type="match status" value="1"/>
</dbReference>
<dbReference type="SUPFAM" id="SSF48008">
    <property type="entry name" value="GntR ligand-binding domain-like"/>
    <property type="match status" value="1"/>
</dbReference>
<evidence type="ECO:0000256" key="3">
    <source>
        <dbReference type="ARBA" id="ARBA00023163"/>
    </source>
</evidence>
<keyword evidence="6" id="KW-1185">Reference proteome</keyword>
<dbReference type="Pfam" id="PF07729">
    <property type="entry name" value="FCD"/>
    <property type="match status" value="1"/>
</dbReference>
<comment type="caution">
    <text evidence="5">The sequence shown here is derived from an EMBL/GenBank/DDBJ whole genome shotgun (WGS) entry which is preliminary data.</text>
</comment>